<keyword evidence="1" id="KW-1133">Transmembrane helix</keyword>
<name>A0A8R1INS9_CAEJA</name>
<proteinExistence type="predicted"/>
<organism evidence="2 3">
    <name type="scientific">Caenorhabditis japonica</name>
    <dbReference type="NCBI Taxonomy" id="281687"/>
    <lineage>
        <taxon>Eukaryota</taxon>
        <taxon>Metazoa</taxon>
        <taxon>Ecdysozoa</taxon>
        <taxon>Nematoda</taxon>
        <taxon>Chromadorea</taxon>
        <taxon>Rhabditida</taxon>
        <taxon>Rhabditina</taxon>
        <taxon>Rhabditomorpha</taxon>
        <taxon>Rhabditoidea</taxon>
        <taxon>Rhabditidae</taxon>
        <taxon>Peloderinae</taxon>
        <taxon>Caenorhabditis</taxon>
    </lineage>
</organism>
<evidence type="ECO:0000313" key="3">
    <source>
        <dbReference type="Proteomes" id="UP000005237"/>
    </source>
</evidence>
<keyword evidence="1" id="KW-0472">Membrane</keyword>
<dbReference type="AlphaFoldDB" id="A0A8R1INS9"/>
<evidence type="ECO:0000313" key="2">
    <source>
        <dbReference type="EnsemblMetazoa" id="CJA35299.1"/>
    </source>
</evidence>
<dbReference type="EnsemblMetazoa" id="CJA35299.1">
    <property type="protein sequence ID" value="CJA35299.1"/>
    <property type="gene ID" value="WBGene00211146"/>
</dbReference>
<accession>A0A8R1INS9</accession>
<feature type="transmembrane region" description="Helical" evidence="1">
    <location>
        <begin position="13"/>
        <end position="40"/>
    </location>
</feature>
<protein>
    <submittedName>
        <fullName evidence="2">Uncharacterized protein</fullName>
    </submittedName>
</protein>
<reference evidence="2" key="2">
    <citation type="submission" date="2022-06" db="UniProtKB">
        <authorList>
            <consortium name="EnsemblMetazoa"/>
        </authorList>
    </citation>
    <scope>IDENTIFICATION</scope>
    <source>
        <strain evidence="2">DF5081</strain>
    </source>
</reference>
<sequence>MLTLPHVTFQSTIVYYTISAVLLCEWYSPLSAGLIGWSIIGFFKNHSASNVVHHSDGSLRKVSRPV</sequence>
<keyword evidence="1" id="KW-0812">Transmembrane</keyword>
<reference evidence="3" key="1">
    <citation type="submission" date="2010-08" db="EMBL/GenBank/DDBJ databases">
        <authorList>
            <consortium name="Caenorhabditis japonica Sequencing Consortium"/>
            <person name="Wilson R.K."/>
        </authorList>
    </citation>
    <scope>NUCLEOTIDE SEQUENCE [LARGE SCALE GENOMIC DNA]</scope>
    <source>
        <strain evidence="3">DF5081</strain>
    </source>
</reference>
<dbReference type="Proteomes" id="UP000005237">
    <property type="component" value="Unassembled WGS sequence"/>
</dbReference>
<evidence type="ECO:0000256" key="1">
    <source>
        <dbReference type="SAM" id="Phobius"/>
    </source>
</evidence>
<keyword evidence="3" id="KW-1185">Reference proteome</keyword>